<reference evidence="1 2" key="2">
    <citation type="submission" date="2008-10" db="EMBL/GenBank/DDBJ databases">
        <title>Draft genome sequence of Anaerococcus hydrogenalis (DSM 7454).</title>
        <authorList>
            <person name="Sudarsanam P."/>
            <person name="Ley R."/>
            <person name="Guruge J."/>
            <person name="Turnbaugh P.J."/>
            <person name="Mahowald M."/>
            <person name="Liep D."/>
            <person name="Gordon J."/>
        </authorList>
    </citation>
    <scope>NUCLEOTIDE SEQUENCE [LARGE SCALE GENOMIC DNA]</scope>
    <source>
        <strain evidence="1 2">DSM 7454</strain>
    </source>
</reference>
<evidence type="ECO:0000313" key="2">
    <source>
        <dbReference type="Proteomes" id="UP000005451"/>
    </source>
</evidence>
<sequence>MSNDVDVSLLKDFDNIYLRKYDKKFDGLNIFYIMDADKKYDHNFISFLKDKNFKGVVFNNYKDFVLKDEFLKNGLEIRIGRYLNVFNSYSFDFYSDFSSMICSSVENSFENINKNSKSYPTEILAYGPIELMNMRHCPFSAIKKMWS</sequence>
<protein>
    <submittedName>
        <fullName evidence="1">Uncharacterized protein</fullName>
    </submittedName>
</protein>
<accession>B6WBD0</accession>
<reference evidence="1 2" key="1">
    <citation type="submission" date="2008-09" db="EMBL/GenBank/DDBJ databases">
        <authorList>
            <person name="Fulton L."/>
            <person name="Clifton S."/>
            <person name="Fulton B."/>
            <person name="Xu J."/>
            <person name="Minx P."/>
            <person name="Pepin K.H."/>
            <person name="Johnson M."/>
            <person name="Thiruvilangam P."/>
            <person name="Bhonagiri V."/>
            <person name="Nash W.E."/>
            <person name="Mardis E.R."/>
            <person name="Wilson R.K."/>
        </authorList>
    </citation>
    <scope>NUCLEOTIDE SEQUENCE [LARGE SCALE GENOMIC DNA]</scope>
    <source>
        <strain evidence="1 2">DSM 7454</strain>
    </source>
</reference>
<dbReference type="Proteomes" id="UP000005451">
    <property type="component" value="Unassembled WGS sequence"/>
</dbReference>
<evidence type="ECO:0000313" key="1">
    <source>
        <dbReference type="EMBL" id="EEB35399.1"/>
    </source>
</evidence>
<dbReference type="EMBL" id="ABXA01000044">
    <property type="protein sequence ID" value="EEB35399.1"/>
    <property type="molecule type" value="Genomic_DNA"/>
</dbReference>
<gene>
    <name evidence="1" type="ORF">ANHYDRO_01912</name>
</gene>
<dbReference type="STRING" id="561177.ANHYDRO_01912"/>
<dbReference type="eggNOG" id="COG0826">
    <property type="taxonomic scope" value="Bacteria"/>
</dbReference>
<organism evidence="1 2">
    <name type="scientific">Anaerococcus hydrogenalis DSM 7454</name>
    <dbReference type="NCBI Taxonomy" id="561177"/>
    <lineage>
        <taxon>Bacteria</taxon>
        <taxon>Bacillati</taxon>
        <taxon>Bacillota</taxon>
        <taxon>Tissierellia</taxon>
        <taxon>Tissierellales</taxon>
        <taxon>Peptoniphilaceae</taxon>
        <taxon>Anaerococcus</taxon>
    </lineage>
</organism>
<comment type="caution">
    <text evidence="1">The sequence shown here is derived from an EMBL/GenBank/DDBJ whole genome shotgun (WGS) entry which is preliminary data.</text>
</comment>
<proteinExistence type="predicted"/>
<name>B6WBD0_9FIRM</name>
<dbReference type="AlphaFoldDB" id="B6WBD0"/>